<dbReference type="AlphaFoldDB" id="A0A6N8L454"/>
<comment type="caution">
    <text evidence="1">The sequence shown here is derived from an EMBL/GenBank/DDBJ whole genome shotgun (WGS) entry which is preliminary data.</text>
</comment>
<dbReference type="RefSeq" id="WP_160369679.1">
    <property type="nucleotide sequence ID" value="NZ_WSQA01000009.1"/>
</dbReference>
<gene>
    <name evidence="1" type="ORF">GQF63_13060</name>
</gene>
<dbReference type="PROSITE" id="PS51257">
    <property type="entry name" value="PROKAR_LIPOPROTEIN"/>
    <property type="match status" value="1"/>
</dbReference>
<dbReference type="OrthoDB" id="1074947at2"/>
<organism evidence="1 2">
    <name type="scientific">Sphingobacterium humi</name>
    <dbReference type="NCBI Taxonomy" id="1796905"/>
    <lineage>
        <taxon>Bacteria</taxon>
        <taxon>Pseudomonadati</taxon>
        <taxon>Bacteroidota</taxon>
        <taxon>Sphingobacteriia</taxon>
        <taxon>Sphingobacteriales</taxon>
        <taxon>Sphingobacteriaceae</taxon>
        <taxon>Sphingobacterium</taxon>
    </lineage>
</organism>
<dbReference type="Proteomes" id="UP000435036">
    <property type="component" value="Unassembled WGS sequence"/>
</dbReference>
<protein>
    <submittedName>
        <fullName evidence="1">Uncharacterized protein</fullName>
    </submittedName>
</protein>
<evidence type="ECO:0000313" key="2">
    <source>
        <dbReference type="Proteomes" id="UP000435036"/>
    </source>
</evidence>
<reference evidence="1 2" key="1">
    <citation type="submission" date="2019-12" db="EMBL/GenBank/DDBJ databases">
        <authorList>
            <person name="Dong K."/>
        </authorList>
    </citation>
    <scope>NUCLEOTIDE SEQUENCE [LARGE SCALE GENOMIC DNA]</scope>
    <source>
        <strain evidence="1 2">JCM 31225</strain>
    </source>
</reference>
<evidence type="ECO:0000313" key="1">
    <source>
        <dbReference type="EMBL" id="MVZ62958.1"/>
    </source>
</evidence>
<keyword evidence="2" id="KW-1185">Reference proteome</keyword>
<dbReference type="EMBL" id="WSQA01000009">
    <property type="protein sequence ID" value="MVZ62958.1"/>
    <property type="molecule type" value="Genomic_DNA"/>
</dbReference>
<sequence length="394" mass="44518">MKFTILSLFFLVFCLLTGCKKEKITLYNILNSPNLTNPIIQKISNQVWYKDNEGFSETWSTQNNIFKPSDYVSSMLYQAAWTSLTLYRDGTSNMLFMPPYQQGAAIHCKGNWSVATDEENTLILSTKTPVSSVTGKIKILNMENKGNVNTLKLAIDFGDRVLETQFSNRNPNTYSMESAAYVAAIDNNWFASQPIQTSALKAEEFIGAWVSPHSFSNNGQSISSPDFPLEGVMRITYIEDLLMNTPAFFNGVLFNLQDGGKAQIAYPFLFSSFYKSFLNNSKDIVSNARWTTKGNKLLIETDEDLFLSLGEGLFGLKPHAGEQIYIGERADSQLYTNAQAIRILPKQIYIIELIRKTDKGFWARISTKNAIFYAFLSKTTFDSSNTINIRESHR</sequence>
<accession>A0A6N8L454</accession>
<proteinExistence type="predicted"/>
<name>A0A6N8L454_9SPHI</name>